<dbReference type="EMBL" id="JACNLL010000016">
    <property type="protein sequence ID" value="MBC8198638.1"/>
    <property type="molecule type" value="Genomic_DNA"/>
</dbReference>
<dbReference type="PANTHER" id="PTHR39324:SF1">
    <property type="entry name" value="CALCIUM DODECIN"/>
    <property type="match status" value="1"/>
</dbReference>
<dbReference type="AlphaFoldDB" id="A0A8J6N3U1"/>
<dbReference type="InterPro" id="IPR025543">
    <property type="entry name" value="Dodecin-like"/>
</dbReference>
<dbReference type="InterPro" id="IPR009923">
    <property type="entry name" value="Dodecin"/>
</dbReference>
<comment type="caution">
    <text evidence="1">The sequence shown here is derived from an EMBL/GenBank/DDBJ whole genome shotgun (WGS) entry which is preliminary data.</text>
</comment>
<accession>A0A8J6N3U1</accession>
<name>A0A8J6N3U1_9BACT</name>
<dbReference type="Pfam" id="PF07311">
    <property type="entry name" value="Dodecin"/>
    <property type="match status" value="1"/>
</dbReference>
<dbReference type="InterPro" id="IPR036694">
    <property type="entry name" value="Dodecin-like_sf"/>
</dbReference>
<sequence>MAKSVYKIIELVGTSEVSWEDAAKNAVETAGKSLKNLRIAEIVKLDMKIDNGKVTAYRARVTLSFKYEPRD</sequence>
<dbReference type="Proteomes" id="UP000603545">
    <property type="component" value="Unassembled WGS sequence"/>
</dbReference>
<evidence type="ECO:0000313" key="1">
    <source>
        <dbReference type="EMBL" id="MBC8198638.1"/>
    </source>
</evidence>
<dbReference type="Gene3D" id="3.30.1660.10">
    <property type="entry name" value="Flavin-binding protein dodecin"/>
    <property type="match status" value="1"/>
</dbReference>
<evidence type="ECO:0000313" key="2">
    <source>
        <dbReference type="Proteomes" id="UP000603545"/>
    </source>
</evidence>
<proteinExistence type="predicted"/>
<organism evidence="1 2">
    <name type="scientific">Candidatus Desulfaltia bathyphila</name>
    <dbReference type="NCBI Taxonomy" id="2841697"/>
    <lineage>
        <taxon>Bacteria</taxon>
        <taxon>Pseudomonadati</taxon>
        <taxon>Thermodesulfobacteriota</taxon>
        <taxon>Desulfobacteria</taxon>
        <taxon>Desulfobacterales</taxon>
        <taxon>Desulfobacterales incertae sedis</taxon>
        <taxon>Candidatus Desulfaltia</taxon>
    </lineage>
</organism>
<protein>
    <submittedName>
        <fullName evidence="1">Dodecin domain-containing protein</fullName>
    </submittedName>
</protein>
<dbReference type="PANTHER" id="PTHR39324">
    <property type="entry name" value="CALCIUM DODECIN"/>
    <property type="match status" value="1"/>
</dbReference>
<dbReference type="SUPFAM" id="SSF89807">
    <property type="entry name" value="Dodecin-like"/>
    <property type="match status" value="1"/>
</dbReference>
<reference evidence="1 2" key="1">
    <citation type="submission" date="2020-08" db="EMBL/GenBank/DDBJ databases">
        <title>Bridging the membrane lipid divide: bacteria of the FCB group superphylum have the potential to synthesize archaeal ether lipids.</title>
        <authorList>
            <person name="Villanueva L."/>
            <person name="Von Meijenfeldt F.A.B."/>
            <person name="Westbye A.B."/>
            <person name="Yadav S."/>
            <person name="Hopmans E.C."/>
            <person name="Dutilh B.E."/>
            <person name="Sinninghe Damste J.S."/>
        </authorList>
    </citation>
    <scope>NUCLEOTIDE SEQUENCE [LARGE SCALE GENOMIC DNA]</scope>
    <source>
        <strain evidence="1">NIOZ-UU82</strain>
    </source>
</reference>
<gene>
    <name evidence="1" type="ORF">H8E80_01120</name>
</gene>